<dbReference type="EMBL" id="UYSL01020561">
    <property type="protein sequence ID" value="VDL75199.1"/>
    <property type="molecule type" value="Genomic_DNA"/>
</dbReference>
<dbReference type="InterPro" id="IPR001584">
    <property type="entry name" value="Integrase_cat-core"/>
</dbReference>
<sequence>MLHVGSSAYDEEELAWDQHWSLDSPVLQINTVKAISGELVDDEKDAWDKYWALESAGTEEFGLPQKKEKELIDKQVWGSFNKTVEHRQGGYYVRLPWKAAHPPLPDNKALAVRRLISTWNSLQKDVDLLDQYDAKKEKELIDKQVWDSFNKTVEHRQDGYYVRLPWKAAHPPLPDNKALAVRRLISTWNSLQKDVDLLDQYDAVFQEQLNLNIVEEVNDNTHAEQIVHYIPHQAVLTPHKTTTKLRIVFDASAHYKNCPALNDVLHRGPVILPSLFGILLRFRIGSIGIISDIEKAFLQVRLHEKDRDATRCLWLHDHRLPPTRENTKTLRFTRVTFGLISSPFLLAATTHFHLDTYTEEPTLVQEVKNNMYVDNLVLTADTVEDSVHKYRRTKQMFKELGMNLREFMTNARDALEKIDSQDKSSDLSPKVRGIRWNTRTDQWELSCHISPQTEITKRSVASTMATIYDPLGWLIPLTHHVKTFVRKLWQARYGWDDHIEPQLEDRWKEIVDAINGFRMSLPRAIAAKGTQQLLVTFADASGDAMAACSYLVSERDSSLLMARSKLPSLNASMTIPKMELNACTLAMRLTNSVFHELREQVTIRKVYVLSDSEIVLKWLKSKPNREVGQLVLNRLHEIGNIVTSLQQQNVSVFFGYIPSQHNPADCATRGLTKNTLKDHLWWEGPSFLVTSAENWPQAGTLFNLAQDQEEVKTDQGALVSVAVAGDKPVPELIRAEQAFTFTQAKRILAWVIRFLLVLRHRIRRRNARFWPSERYVDPHNLVNKELSGEELKSARVALVRHHQTSRITSAVLSKLQHLNVKADQDGILRCYGRLGKASIVESAKYPVLIMQKTLFAKLIIRDCHAKEHPGVNHTMALVRQHYWIPQLRSQVLQEVRRCVMCQKFNNLPYKYPPQGDLPSQRVIRSRPFENVGLDYFGPLSVLSAAESPQKCYGCIITCMTTRMVHLDIASDLSTAAFLHLLRRFFGRRGVPRVITSDNAPTFVLGDTILRECVEASRSDSTIARELSDREIEWRYITLYAPWQGGFYERLIKSVKLSLFKSLGRKLLSYEELSTVIVEIEALLNTRPLLYMDSSFEPTSILRPIDFIQKDLQVSFPFDAFRDNATDPTYTTPDEFLSLRTKLQALEALQSSCNNTEKFWRIWQSHYITSLREKHQREVGTKKGGLLMPKKGALVLLCDEVQPRHGWKMGRIEELKPSPDGMIREATIKLSTQKKVRRPVNLLVPLELEEMTEDEDNANSTREETRQLREEPSERHHGYNLRPRRSSSSALASVNSLIGGLPTLITFILLYGLLLSNSVVAVTRTPSIHCIPGGIQLISPTRASYEVCAEDFCVNFEKPQINETVKFPPTIILHEHSVQWKLMDNGSIHTVETICPPAPFCDHIDCTICAELIFNPECWPLGAMIATAWMIYVSVAGCYILLYVPVVIGHPIRILVRWVWQALCSLIRAMLQRRHERQRELRRRDLIELLAITCMFAIMLDQLPLARSCQQTDVFTHSSTTCVRKDGHVQLSRNGTSLHELRVSWKALQLSCEAETDLFTRDTIYRVIDSKRCPHSGSCTGEKCAAVNSSTLVPELEEGNKYPGNTACVESCGGPGCDCFYLSSGCLFYRVYVVPTSEEIFEIFHCNRWAEAAKIQFAHTDSLSGETSTLVAHMVPNVPIKWKFFTLTLTSITVPPLPLLQTSFVSDGNSTAVWNSRLSPALRCDTREDARNMSCPVVDTCVCYPAETKANCRCKDIEIGKWFHMLQNRLPIIYPSMTFKLSNSGTVQAVVKTMTTSEVIVSIQDELSTEVVTEDDLCTASAETLTGCYSCAKGAQAKVICFANKKSQAEVTCGPASFTIPCGKNGVASTIRFHFSRARIQQWCSIACGKTASSFEIAGILKYAHTPHLVFQKWIEGEDKTYSGIQFPDFSHIADVFLHWYKTLVITVATLALAIVLTYVALTTCGCRACSHNQSTVRTRHQKLL</sequence>
<gene>
    <name evidence="4" type="ORF">NBR_LOCUS11610</name>
</gene>
<dbReference type="InterPro" id="IPR009878">
    <property type="entry name" value="Phlebovirus_G2_fusion"/>
</dbReference>
<evidence type="ECO:0000256" key="1">
    <source>
        <dbReference type="SAM" id="MobiDB-lite"/>
    </source>
</evidence>
<dbReference type="InterPro" id="IPR041588">
    <property type="entry name" value="Integrase_H2C2"/>
</dbReference>
<feature type="transmembrane region" description="Helical" evidence="2">
    <location>
        <begin position="1289"/>
        <end position="1313"/>
    </location>
</feature>
<keyword evidence="5" id="KW-1185">Reference proteome</keyword>
<dbReference type="Gene3D" id="3.30.70.270">
    <property type="match status" value="1"/>
</dbReference>
<evidence type="ECO:0000313" key="6">
    <source>
        <dbReference type="WBParaSite" id="NBR_0001160901-mRNA-1"/>
    </source>
</evidence>
<organism evidence="6">
    <name type="scientific">Nippostrongylus brasiliensis</name>
    <name type="common">Rat hookworm</name>
    <dbReference type="NCBI Taxonomy" id="27835"/>
    <lineage>
        <taxon>Eukaryota</taxon>
        <taxon>Metazoa</taxon>
        <taxon>Ecdysozoa</taxon>
        <taxon>Nematoda</taxon>
        <taxon>Chromadorea</taxon>
        <taxon>Rhabditida</taxon>
        <taxon>Rhabditina</taxon>
        <taxon>Rhabditomorpha</taxon>
        <taxon>Strongyloidea</taxon>
        <taxon>Heligmosomidae</taxon>
        <taxon>Nippostrongylus</taxon>
    </lineage>
</organism>
<evidence type="ECO:0000313" key="4">
    <source>
        <dbReference type="EMBL" id="VDL75199.1"/>
    </source>
</evidence>
<dbReference type="Pfam" id="PF18701">
    <property type="entry name" value="DUF5641"/>
    <property type="match status" value="1"/>
</dbReference>
<proteinExistence type="predicted"/>
<dbReference type="Pfam" id="PF05380">
    <property type="entry name" value="Peptidase_A17"/>
    <property type="match status" value="1"/>
</dbReference>
<dbReference type="GO" id="GO:0015074">
    <property type="term" value="P:DNA integration"/>
    <property type="evidence" value="ECO:0007669"/>
    <property type="project" value="InterPro"/>
</dbReference>
<dbReference type="InterPro" id="IPR043128">
    <property type="entry name" value="Rev_trsase/Diguanyl_cyclase"/>
</dbReference>
<dbReference type="PANTHER" id="PTHR47331:SF1">
    <property type="entry name" value="GAG-LIKE PROTEIN"/>
    <property type="match status" value="1"/>
</dbReference>
<feature type="transmembrane region" description="Helical" evidence="2">
    <location>
        <begin position="1939"/>
        <end position="1961"/>
    </location>
</feature>
<feature type="transmembrane region" description="Helical" evidence="2">
    <location>
        <begin position="1428"/>
        <end position="1447"/>
    </location>
</feature>
<dbReference type="Gene3D" id="1.10.340.70">
    <property type="match status" value="1"/>
</dbReference>
<dbReference type="CDD" id="cd01644">
    <property type="entry name" value="RT_pepA17"/>
    <property type="match status" value="1"/>
</dbReference>
<dbReference type="PROSITE" id="PS50994">
    <property type="entry name" value="INTEGRASE"/>
    <property type="match status" value="1"/>
</dbReference>
<reference evidence="4 5" key="2">
    <citation type="submission" date="2018-11" db="EMBL/GenBank/DDBJ databases">
        <authorList>
            <consortium name="Pathogen Informatics"/>
        </authorList>
    </citation>
    <scope>NUCLEOTIDE SEQUENCE [LARGE SCALE GENOMIC DNA]</scope>
</reference>
<dbReference type="InterPro" id="IPR012337">
    <property type="entry name" value="RNaseH-like_sf"/>
</dbReference>
<evidence type="ECO:0000313" key="5">
    <source>
        <dbReference type="Proteomes" id="UP000271162"/>
    </source>
</evidence>
<dbReference type="SUPFAM" id="SSF53098">
    <property type="entry name" value="Ribonuclease H-like"/>
    <property type="match status" value="1"/>
</dbReference>
<dbReference type="Pfam" id="PF17921">
    <property type="entry name" value="Integrase_H2C2"/>
    <property type="match status" value="1"/>
</dbReference>
<name>A0A0N4Y6A8_NIPBR</name>
<dbReference type="Gene3D" id="3.10.10.10">
    <property type="entry name" value="HIV Type 1 Reverse Transcriptase, subunit A, domain 1"/>
    <property type="match status" value="1"/>
</dbReference>
<dbReference type="InterPro" id="IPR000477">
    <property type="entry name" value="RT_dom"/>
</dbReference>
<keyword evidence="2" id="KW-0812">Transmembrane</keyword>
<dbReference type="InterPro" id="IPR040676">
    <property type="entry name" value="DUF5641"/>
</dbReference>
<evidence type="ECO:0000259" key="3">
    <source>
        <dbReference type="PROSITE" id="PS50994"/>
    </source>
</evidence>
<dbReference type="Proteomes" id="UP000271162">
    <property type="component" value="Unassembled WGS sequence"/>
</dbReference>
<dbReference type="GO" id="GO:0003676">
    <property type="term" value="F:nucleic acid binding"/>
    <property type="evidence" value="ECO:0007669"/>
    <property type="project" value="InterPro"/>
</dbReference>
<dbReference type="SUPFAM" id="SSF56672">
    <property type="entry name" value="DNA/RNA polymerases"/>
    <property type="match status" value="1"/>
</dbReference>
<feature type="compositionally biased region" description="Basic and acidic residues" evidence="1">
    <location>
        <begin position="1260"/>
        <end position="1276"/>
    </location>
</feature>
<dbReference type="Pfam" id="PF00078">
    <property type="entry name" value="RVT_1"/>
    <property type="match status" value="1"/>
</dbReference>
<dbReference type="InterPro" id="IPR043502">
    <property type="entry name" value="DNA/RNA_pol_sf"/>
</dbReference>
<dbReference type="Gene3D" id="2.60.40.3770">
    <property type="match status" value="1"/>
</dbReference>
<reference evidence="6" key="1">
    <citation type="submission" date="2016-04" db="UniProtKB">
        <authorList>
            <consortium name="WormBaseParasite"/>
        </authorList>
    </citation>
    <scope>IDENTIFICATION</scope>
</reference>
<keyword evidence="2" id="KW-0472">Membrane</keyword>
<dbReference type="WBParaSite" id="NBR_0001160901-mRNA-1">
    <property type="protein sequence ID" value="NBR_0001160901-mRNA-1"/>
    <property type="gene ID" value="NBR_0001160901"/>
</dbReference>
<dbReference type="Gene3D" id="3.30.420.10">
    <property type="entry name" value="Ribonuclease H-like superfamily/Ribonuclease H"/>
    <property type="match status" value="1"/>
</dbReference>
<keyword evidence="2" id="KW-1133">Transmembrane helix</keyword>
<dbReference type="Pfam" id="PF07245">
    <property type="entry name" value="Phlebovirus_G2"/>
    <property type="match status" value="1"/>
</dbReference>
<evidence type="ECO:0000256" key="2">
    <source>
        <dbReference type="SAM" id="Phobius"/>
    </source>
</evidence>
<feature type="region of interest" description="Disordered" evidence="1">
    <location>
        <begin position="1250"/>
        <end position="1284"/>
    </location>
</feature>
<dbReference type="STRING" id="27835.A0A0N4Y6A8"/>
<dbReference type="InterPro" id="IPR036397">
    <property type="entry name" value="RNaseH_sf"/>
</dbReference>
<dbReference type="InterPro" id="IPR008042">
    <property type="entry name" value="Retrotrans_Pao"/>
</dbReference>
<accession>A0A0N4Y6A8</accession>
<dbReference type="GO" id="GO:0042575">
    <property type="term" value="C:DNA polymerase complex"/>
    <property type="evidence" value="ECO:0007669"/>
    <property type="project" value="UniProtKB-ARBA"/>
</dbReference>
<dbReference type="PANTHER" id="PTHR47331">
    <property type="entry name" value="PHD-TYPE DOMAIN-CONTAINING PROTEIN"/>
    <property type="match status" value="1"/>
</dbReference>
<feature type="domain" description="Integrase catalytic" evidence="3">
    <location>
        <begin position="923"/>
        <end position="1111"/>
    </location>
</feature>
<protein>
    <submittedName>
        <fullName evidence="6">Integrase catalytic domain-containing protein</fullName>
    </submittedName>
</protein>